<dbReference type="InterPro" id="IPR009057">
    <property type="entry name" value="Homeodomain-like_sf"/>
</dbReference>
<accession>A0ABM6FBJ6</accession>
<feature type="domain" description="HTH araC/xylS-type" evidence="4">
    <location>
        <begin position="235"/>
        <end position="335"/>
    </location>
</feature>
<dbReference type="InterPro" id="IPR050204">
    <property type="entry name" value="AraC_XylS_family_regulators"/>
</dbReference>
<dbReference type="PANTHER" id="PTHR46796:SF12">
    <property type="entry name" value="HTH-TYPE DNA-BINDING TRANSCRIPTIONAL ACTIVATOR EUTR"/>
    <property type="match status" value="1"/>
</dbReference>
<gene>
    <name evidence="5" type="ORF">BKK80_25100</name>
</gene>
<evidence type="ECO:0000259" key="4">
    <source>
        <dbReference type="PROSITE" id="PS01124"/>
    </source>
</evidence>
<dbReference type="Gene3D" id="1.10.10.60">
    <property type="entry name" value="Homeodomain-like"/>
    <property type="match status" value="1"/>
</dbReference>
<evidence type="ECO:0000256" key="1">
    <source>
        <dbReference type="ARBA" id="ARBA00023015"/>
    </source>
</evidence>
<sequence>MNDLLSRSGMPPLPFAPLLSASDIPPGALLFESDDLEHARREIGRIYRPYRFTAARHRAKPATLFNLEGDSSALSWFAYGTEITIRPEIFGSFVLVLTTLAGHADIRSGGLAHAGGPGSTVLVASNERAQFHYSEDNVQMGVRIDTQRIAELWRRVCGREPPGALSSCALLEARRRERWLASVQALRQLLHPDTPPALKAMQLPLAEEMLIMSLFGEQLAEAMPAGGGIAPACVKRAAAFIDECAGQPLTVSAIATAARCSARTLQRAFHQWRGIGVMRYLKEVRLQRARAALQAPDDPASVTEIAARWGFGHLGQFAADYRQAFGERPSDTRARR</sequence>
<name>A0ABM6FBJ6_9BURK</name>
<evidence type="ECO:0000256" key="3">
    <source>
        <dbReference type="ARBA" id="ARBA00023163"/>
    </source>
</evidence>
<dbReference type="EMBL" id="CP017755">
    <property type="protein sequence ID" value="AOZ09110.1"/>
    <property type="molecule type" value="Genomic_DNA"/>
</dbReference>
<dbReference type="RefSeq" id="WP_071071741.1">
    <property type="nucleotide sequence ID" value="NZ_CP017755.1"/>
</dbReference>
<keyword evidence="3" id="KW-0804">Transcription</keyword>
<keyword evidence="6" id="KW-1185">Reference proteome</keyword>
<evidence type="ECO:0000313" key="6">
    <source>
        <dbReference type="Proteomes" id="UP000177515"/>
    </source>
</evidence>
<dbReference type="Pfam" id="PF12833">
    <property type="entry name" value="HTH_18"/>
    <property type="match status" value="1"/>
</dbReference>
<dbReference type="Pfam" id="PF14525">
    <property type="entry name" value="AraC_binding_2"/>
    <property type="match status" value="1"/>
</dbReference>
<dbReference type="SUPFAM" id="SSF46689">
    <property type="entry name" value="Homeodomain-like"/>
    <property type="match status" value="2"/>
</dbReference>
<proteinExistence type="predicted"/>
<dbReference type="Proteomes" id="UP000177515">
    <property type="component" value="Chromosome 2"/>
</dbReference>
<protein>
    <recommendedName>
        <fullName evidence="4">HTH araC/xylS-type domain-containing protein</fullName>
    </recommendedName>
</protein>
<dbReference type="InterPro" id="IPR035418">
    <property type="entry name" value="AraC-bd_2"/>
</dbReference>
<dbReference type="InterPro" id="IPR018060">
    <property type="entry name" value="HTH_AraC"/>
</dbReference>
<organism evidence="5 6">
    <name type="scientific">Cupriavidus malaysiensis</name>
    <dbReference type="NCBI Taxonomy" id="367825"/>
    <lineage>
        <taxon>Bacteria</taxon>
        <taxon>Pseudomonadati</taxon>
        <taxon>Pseudomonadota</taxon>
        <taxon>Betaproteobacteria</taxon>
        <taxon>Burkholderiales</taxon>
        <taxon>Burkholderiaceae</taxon>
        <taxon>Cupriavidus</taxon>
    </lineage>
</organism>
<keyword evidence="2" id="KW-0238">DNA-binding</keyword>
<keyword evidence="1" id="KW-0805">Transcription regulation</keyword>
<dbReference type="PROSITE" id="PS01124">
    <property type="entry name" value="HTH_ARAC_FAMILY_2"/>
    <property type="match status" value="1"/>
</dbReference>
<reference evidence="5 6" key="1">
    <citation type="submission" date="2016-10" db="EMBL/GenBank/DDBJ databases">
        <title>Complete genome sequences of three Cupriavidus strains isolated from various Malaysian environments.</title>
        <authorList>
            <person name="Abdullah A.A.-A."/>
            <person name="Shafie N.A.H."/>
            <person name="Lau N.S."/>
        </authorList>
    </citation>
    <scope>NUCLEOTIDE SEQUENCE [LARGE SCALE GENOMIC DNA]</scope>
    <source>
        <strain evidence="5 6">USMAA1020</strain>
    </source>
</reference>
<dbReference type="SMART" id="SM00342">
    <property type="entry name" value="HTH_ARAC"/>
    <property type="match status" value="1"/>
</dbReference>
<dbReference type="PANTHER" id="PTHR46796">
    <property type="entry name" value="HTH-TYPE TRANSCRIPTIONAL ACTIVATOR RHAS-RELATED"/>
    <property type="match status" value="1"/>
</dbReference>
<evidence type="ECO:0000256" key="2">
    <source>
        <dbReference type="ARBA" id="ARBA00023125"/>
    </source>
</evidence>
<evidence type="ECO:0000313" key="5">
    <source>
        <dbReference type="EMBL" id="AOZ09110.1"/>
    </source>
</evidence>